<dbReference type="Gene3D" id="3.10.50.10">
    <property type="match status" value="1"/>
</dbReference>
<keyword evidence="7" id="KW-1185">Reference proteome</keyword>
<dbReference type="SMART" id="SM00636">
    <property type="entry name" value="Glyco_18"/>
    <property type="match status" value="1"/>
</dbReference>
<protein>
    <recommendedName>
        <fullName evidence="8">Chitinase</fullName>
    </recommendedName>
</protein>
<dbReference type="InterPro" id="IPR016187">
    <property type="entry name" value="CTDL_fold"/>
</dbReference>
<dbReference type="Pfam" id="PF00530">
    <property type="entry name" value="SRCR"/>
    <property type="match status" value="2"/>
</dbReference>
<dbReference type="InterPro" id="IPR001223">
    <property type="entry name" value="Glyco_hydro18_cat"/>
</dbReference>
<dbReference type="InterPro" id="IPR050111">
    <property type="entry name" value="C-type_lectin/snaclec_domain"/>
</dbReference>
<dbReference type="OrthoDB" id="6746664at2759"/>
<feature type="domain" description="SRCR" evidence="4">
    <location>
        <begin position="26"/>
        <end position="66"/>
    </location>
</feature>
<reference evidence="6" key="1">
    <citation type="journal article" date="2020" name="bioRxiv">
        <title>Comparative genomics of Chlamydomonas.</title>
        <authorList>
            <person name="Craig R.J."/>
            <person name="Hasan A.R."/>
            <person name="Ness R.W."/>
            <person name="Keightley P.D."/>
        </authorList>
    </citation>
    <scope>NUCLEOTIDE SEQUENCE</scope>
    <source>
        <strain evidence="6">CCAP 11/70</strain>
    </source>
</reference>
<dbReference type="CDD" id="cd00037">
    <property type="entry name" value="CLECT"/>
    <property type="match status" value="4"/>
</dbReference>
<comment type="caution">
    <text evidence="6">The sequence shown here is derived from an EMBL/GenBank/DDBJ whole genome shotgun (WGS) entry which is preliminary data.</text>
</comment>
<dbReference type="Proteomes" id="UP000612055">
    <property type="component" value="Unassembled WGS sequence"/>
</dbReference>
<evidence type="ECO:0000256" key="2">
    <source>
        <dbReference type="SAM" id="MobiDB-lite"/>
    </source>
</evidence>
<dbReference type="InterPro" id="IPR017853">
    <property type="entry name" value="GH"/>
</dbReference>
<dbReference type="SMART" id="SM00202">
    <property type="entry name" value="SR"/>
    <property type="match status" value="2"/>
</dbReference>
<dbReference type="SUPFAM" id="SSF56436">
    <property type="entry name" value="C-type lectin-like"/>
    <property type="match status" value="4"/>
</dbReference>
<feature type="region of interest" description="Disordered" evidence="2">
    <location>
        <begin position="1408"/>
        <end position="1468"/>
    </location>
</feature>
<dbReference type="GO" id="GO:0016020">
    <property type="term" value="C:membrane"/>
    <property type="evidence" value="ECO:0007669"/>
    <property type="project" value="InterPro"/>
</dbReference>
<dbReference type="InterPro" id="IPR001304">
    <property type="entry name" value="C-type_lectin-like"/>
</dbReference>
<dbReference type="PROSITE" id="PS50287">
    <property type="entry name" value="SRCR_2"/>
    <property type="match status" value="3"/>
</dbReference>
<dbReference type="SMART" id="SM00034">
    <property type="entry name" value="CLECT"/>
    <property type="match status" value="4"/>
</dbReference>
<dbReference type="PROSITE" id="PS50041">
    <property type="entry name" value="C_TYPE_LECTIN_2"/>
    <property type="match status" value="3"/>
</dbReference>
<dbReference type="InterPro" id="IPR029070">
    <property type="entry name" value="Chitinase_insertion_sf"/>
</dbReference>
<organism evidence="6 7">
    <name type="scientific">Edaphochlamys debaryana</name>
    <dbReference type="NCBI Taxonomy" id="47281"/>
    <lineage>
        <taxon>Eukaryota</taxon>
        <taxon>Viridiplantae</taxon>
        <taxon>Chlorophyta</taxon>
        <taxon>core chlorophytes</taxon>
        <taxon>Chlorophyceae</taxon>
        <taxon>CS clade</taxon>
        <taxon>Chlamydomonadales</taxon>
        <taxon>Chlamydomonadales incertae sedis</taxon>
        <taxon>Edaphochlamys</taxon>
    </lineage>
</organism>
<dbReference type="InterPro" id="IPR016186">
    <property type="entry name" value="C-type_lectin-like/link_sf"/>
</dbReference>
<name>A0A835XST4_9CHLO</name>
<dbReference type="Gene3D" id="3.10.250.10">
    <property type="entry name" value="SRCR-like domain"/>
    <property type="match status" value="2"/>
</dbReference>
<feature type="compositionally biased region" description="Pro residues" evidence="2">
    <location>
        <begin position="1410"/>
        <end position="1461"/>
    </location>
</feature>
<dbReference type="Pfam" id="PF00704">
    <property type="entry name" value="Glyco_hydro_18"/>
    <property type="match status" value="1"/>
</dbReference>
<evidence type="ECO:0000313" key="6">
    <source>
        <dbReference type="EMBL" id="KAG2487581.1"/>
    </source>
</evidence>
<evidence type="ECO:0000259" key="5">
    <source>
        <dbReference type="PROSITE" id="PS51910"/>
    </source>
</evidence>
<evidence type="ECO:0000313" key="7">
    <source>
        <dbReference type="Proteomes" id="UP000612055"/>
    </source>
</evidence>
<dbReference type="InterPro" id="IPR028994">
    <property type="entry name" value="Integrin_alpha_N"/>
</dbReference>
<evidence type="ECO:0008006" key="8">
    <source>
        <dbReference type="Google" id="ProtNLM"/>
    </source>
</evidence>
<dbReference type="SUPFAM" id="SSF69318">
    <property type="entry name" value="Integrin alpha N-terminal domain"/>
    <property type="match status" value="1"/>
</dbReference>
<feature type="domain" description="SRCR" evidence="4">
    <location>
        <begin position="72"/>
        <end position="180"/>
    </location>
</feature>
<accession>A0A835XST4</accession>
<sequence length="2863" mass="290596">MTAMRSPSAASWGCPQSAALATLEPPPVLNNLRCSGSEATINACEKNTTIDPNVCTRARSVGVQCFADDFTVRLVPLVAPPSGGRVTEGRVEVWIGSSFATVGDTGFGIADAKVICRQLGLPGAIAFTGASRPFGNPPAGQPIALDGLGCTGLEPTLAACPRGPNPLAGGTVQPVSVSCREAELAVRLTGGQAPSEGRLEVFINGTFGTVCSTGFDVSAVIAVCKKLNFFTNALLGASFLNFSDSSLPVTSRPNNASNPVIVRINGCPQGAQGISTCSILPFKGDGSNGNCAAAQDVFVRCFSPAPPPLDFDPRGFCTDPWTTTAAIAPAPGSTALLAGELDAPGTGPRSQDLLLLRYGTDGMLQGRAAFGRPWGSAVATEVDINFGPTDFPGALLLADMNGDARDDLVSMTKTGVEVALAAGARSFATLTPWLAVDSDVLGAAALLDPTNTTSQAYLFIDVTGDRAADMVVFDVGTLRLSYYPSNRLNQLLDDTDGGGTTWLELSSVSARCESLGEDCFLLAADIDGDGLTDAVVMYRDRATPDWDIFSAVLATSPPAPLRWSLAAPARFPRGACISPWAVVMGQFVGVQGPLDESTPGSTSPQVACLSSYDARVYVGDLGAWGSLPGLVTLVHVADVNLDGRDDLLVATSAGSFYLISTGSAFLPPSLTVDPSSNATASVPVLPQQGGLGQTDQTAATVVASPTPIGEAPTELRCGPPARVVAYFANRRDDPSTSCTIAGLLGSGGGQIAPDAALRRAASATHVIFAHLVPSATGVNSTFASARDAPLLANLHGSLQALNPDVKVLASVGGDGGDADFAAIVVNPQSIRLFANNSAALAASLGLDGLELSWPSMPVEQAGDIASLLLAMSAALRSPDLPGSPLLLTLAVPPSSAYLALPWFLVEGVVDMFNFQAFQLGGEEELGAAPYIEAPLYDCLEATGLSVNTMIDQILAAGVPPQHMSLIASSMGRTFVLDQDGLVGGPGTPGPCLGAEGLLSQAELRLLVPPGAARRNPAAFAVAAPYGGNQFVHYDDEVTLADKVCFARSHCLGGVGVKDVDGDSYGSLLDVLVKAVADGEPADCAAFQPPDCPNTVSASGTQDIGSPILLATVGDQEYMLYQVRKTFDEARSHCQAVGADLASISARGEQGAVRSLLESWASSGQLGAIDVFSGRDVYVWLGGSDAAQEGRFVWVSTGSDFTFTAWKPGQPDGRYGAEDCVAAGVTLAGNSGAGLREVVSSEAAWVDLGCSSNLPFVCQRSRTDARAAALEGATLVPSLMGALLVFPPAKEGDPGLMMTWAEGNALCRSFGAELPSLTDRTLRSELTGDAYPTGLPSHMWLGLRSYGDGQLFWSDGSLSVDGLLDAWEPGEFGDAACGLVVGPQGGNLTLQAGALFSVWNASAAGGALVVSPPPPPPPGAPPPPRAPPPAPGTPSTPGTSPPPGLPSAPPPDAPFAPFPPDAPADTAPSQSLIVPGGVYSATCLEVMPVVCRRGAPAVSLTPPFHCIARPSGLAVLVPGERLPLPVLIGVSELQCAAQCVVTPRCVYYTFLAATPWSPAWGVPPPDDPDAPPSACFLMGRPWRGSPLFIPKPLEQLTRVTLVTAQATAQAAPNIVDVGAACGGFAEGAEARVWQAGANLSLASTGDCGLAGIQGIVGAFDGAGICWLSLVCGDGALAPVLRPSAARACGVGGTFDFNCPPGLLACGLQAPGAAQAAHASPPTLPKTAHAAVPQTPSPETPQTPGAPQASTPPPPIGAGRRRDLLAAAGEDQLGQPSATSPSDGGAGGFRRRLLQGTFCTTLTAPNAVYTPTPGALQFNLTAQNTSGGCCSSCSTANAAAFGFTFFVSSNTTLQECASAAARASCSAAPAATTIPAIAETFATEPYPSTSPALTAAPKAKPVAAGYQASEAPSAVAARAPSASAVSPAAPAPTSASSPLSQALAALSQAPIAQASAGSAIGARIPTPRAPLSPNPPAPPPPPASLVSDSNACAACSKFFGDSSMASPWADTAQLGGAFCPPTYMISSLTAFTPSSLTPVPTPPVAGLGGTCVPLQAAPAAPPTTAANSTFASAGSIRVGLSVLPATLNSTTLRINSICPGTGIVQVVGLSTQWNLTRPAFVSNIIARCRGTPAALQPPIPPSPAFVPWSHTCPSGSVVTAVLLWRQVAPSGQPFITAIAFRCDPIETLPPPSPLTAPGVFGDVESRGLAGLTLQCPAGEYVTAVFGRHDVAPAALGTSSFVHKVGILCSGPTPAPREVDVGIASFAPVPFAPAACPAGIAGVAGRSVLLSAAPTAPGVLLSLEPLCRDTIASTIGMKFAPAGLEGFAFVEVCPDSGGLAAGLTVLKSRISAQGLLITNTSITAAARAYLHGIKLLCMDSPEPPQQAPLPISAQLPTLGSVSLPSRPFRYECPQGSKVVSMLATLDAASQLLSLRIECDNAPLAVGQTSLEAAAAQRYAATVGDAAQALSALTSALAGGGAAAVNATADDVGGSGASAGRGRFISPELIPTPPRSAHTLQHTCPLGVAGLTNSILQAESAQGLAPAAVVQLPLPAGAPADTVPDQAKLFDILLDWGQASLFCNSQGGVLMTFASDRERLLVANAVQLWAYTAVVDPVIGVWIGARRTGPGLLDFTFVNGVKVSAVYTVRPPFSPGEPNNLLGLEDLPVADQEGISPSDSAVPAVQAVAFCQANAGDLASFTSQADFTAVMSAIQATSTVVGPRQFLALTARQTRTGAEATCAALGGALASFHTQPELDAVRLAMSNSALWLNATTNASAAGATTIFAHMGMRRNTTDNSFFWSNGLPVTLLKFAPGQPSVGRGEDCGALAVACAAGPPSIASCTPASVQYMGRALDLSPCRTCVHQ</sequence>
<dbReference type="Gene3D" id="3.10.100.10">
    <property type="entry name" value="Mannose-Binding Protein A, subunit A"/>
    <property type="match status" value="4"/>
</dbReference>
<feature type="compositionally biased region" description="Pro residues" evidence="2">
    <location>
        <begin position="1965"/>
        <end position="1981"/>
    </location>
</feature>
<dbReference type="Gene3D" id="3.20.20.80">
    <property type="entry name" value="Glycosidases"/>
    <property type="match status" value="1"/>
</dbReference>
<evidence type="ECO:0000259" key="4">
    <source>
        <dbReference type="PROSITE" id="PS50287"/>
    </source>
</evidence>
<feature type="region of interest" description="Disordered" evidence="2">
    <location>
        <begin position="1960"/>
        <end position="1984"/>
    </location>
</feature>
<feature type="domain" description="SRCR" evidence="4">
    <location>
        <begin position="186"/>
        <end position="302"/>
    </location>
</feature>
<feature type="region of interest" description="Disordered" evidence="2">
    <location>
        <begin position="1714"/>
        <end position="1758"/>
    </location>
</feature>
<feature type="domain" description="C-type lectin" evidence="3">
    <location>
        <begin position="2717"/>
        <end position="2840"/>
    </location>
</feature>
<dbReference type="InterPro" id="IPR011583">
    <property type="entry name" value="Chitinase_II/V-like_cat"/>
</dbReference>
<dbReference type="PANTHER" id="PTHR22803">
    <property type="entry name" value="MANNOSE, PHOSPHOLIPASE, LECTIN RECEPTOR RELATED"/>
    <property type="match status" value="1"/>
</dbReference>
<dbReference type="Pfam" id="PF00059">
    <property type="entry name" value="Lectin_C"/>
    <property type="match status" value="1"/>
</dbReference>
<dbReference type="SUPFAM" id="SSF56487">
    <property type="entry name" value="SRCR-like"/>
    <property type="match status" value="2"/>
</dbReference>
<dbReference type="EMBL" id="JAEHOE010000095">
    <property type="protein sequence ID" value="KAG2487581.1"/>
    <property type="molecule type" value="Genomic_DNA"/>
</dbReference>
<dbReference type="GO" id="GO:0008061">
    <property type="term" value="F:chitin binding"/>
    <property type="evidence" value="ECO:0007669"/>
    <property type="project" value="InterPro"/>
</dbReference>
<dbReference type="PROSITE" id="PS51910">
    <property type="entry name" value="GH18_2"/>
    <property type="match status" value="1"/>
</dbReference>
<dbReference type="GO" id="GO:0005975">
    <property type="term" value="P:carbohydrate metabolic process"/>
    <property type="evidence" value="ECO:0007669"/>
    <property type="project" value="InterPro"/>
</dbReference>
<dbReference type="InterPro" id="IPR001190">
    <property type="entry name" value="SRCR"/>
</dbReference>
<evidence type="ECO:0000259" key="3">
    <source>
        <dbReference type="PROSITE" id="PS50041"/>
    </source>
</evidence>
<dbReference type="InterPro" id="IPR036772">
    <property type="entry name" value="SRCR-like_dom_sf"/>
</dbReference>
<gene>
    <name evidence="6" type="ORF">HYH03_013860</name>
</gene>
<feature type="domain" description="C-type lectin" evidence="3">
    <location>
        <begin position="1297"/>
        <end position="1399"/>
    </location>
</feature>
<feature type="domain" description="GH18" evidence="5">
    <location>
        <begin position="721"/>
        <end position="1078"/>
    </location>
</feature>
<proteinExistence type="predicted"/>
<keyword evidence="1" id="KW-1015">Disulfide bond</keyword>
<feature type="domain" description="C-type lectin" evidence="3">
    <location>
        <begin position="1112"/>
        <end position="1258"/>
    </location>
</feature>
<evidence type="ECO:0000256" key="1">
    <source>
        <dbReference type="ARBA" id="ARBA00023157"/>
    </source>
</evidence>
<dbReference type="SUPFAM" id="SSF51445">
    <property type="entry name" value="(Trans)glycosidases"/>
    <property type="match status" value="1"/>
</dbReference>